<proteinExistence type="predicted"/>
<name>A0A0D0DF51_9AGAM</name>
<organism evidence="2 3">
    <name type="scientific">Paxillus rubicundulus Ve08.2h10</name>
    <dbReference type="NCBI Taxonomy" id="930991"/>
    <lineage>
        <taxon>Eukaryota</taxon>
        <taxon>Fungi</taxon>
        <taxon>Dikarya</taxon>
        <taxon>Basidiomycota</taxon>
        <taxon>Agaricomycotina</taxon>
        <taxon>Agaricomycetes</taxon>
        <taxon>Agaricomycetidae</taxon>
        <taxon>Boletales</taxon>
        <taxon>Paxilineae</taxon>
        <taxon>Paxillaceae</taxon>
        <taxon>Paxillus</taxon>
    </lineage>
</organism>
<protein>
    <submittedName>
        <fullName evidence="2">Uncharacterized protein</fullName>
    </submittedName>
</protein>
<evidence type="ECO:0000313" key="2">
    <source>
        <dbReference type="EMBL" id="KIK76280.1"/>
    </source>
</evidence>
<dbReference type="EMBL" id="KN827575">
    <property type="protein sequence ID" value="KIK76280.1"/>
    <property type="molecule type" value="Genomic_DNA"/>
</dbReference>
<evidence type="ECO:0000313" key="3">
    <source>
        <dbReference type="Proteomes" id="UP000054538"/>
    </source>
</evidence>
<dbReference type="HOGENOM" id="CLU_2197772_0_0_1"/>
<keyword evidence="1" id="KW-1133">Transmembrane helix</keyword>
<keyword evidence="3" id="KW-1185">Reference proteome</keyword>
<reference evidence="3" key="2">
    <citation type="submission" date="2015-01" db="EMBL/GenBank/DDBJ databases">
        <title>Evolutionary Origins and Diversification of the Mycorrhizal Mutualists.</title>
        <authorList>
            <consortium name="DOE Joint Genome Institute"/>
            <consortium name="Mycorrhizal Genomics Consortium"/>
            <person name="Kohler A."/>
            <person name="Kuo A."/>
            <person name="Nagy L.G."/>
            <person name="Floudas D."/>
            <person name="Copeland A."/>
            <person name="Barry K.W."/>
            <person name="Cichocki N."/>
            <person name="Veneault-Fourrey C."/>
            <person name="LaButti K."/>
            <person name="Lindquist E.A."/>
            <person name="Lipzen A."/>
            <person name="Lundell T."/>
            <person name="Morin E."/>
            <person name="Murat C."/>
            <person name="Riley R."/>
            <person name="Ohm R."/>
            <person name="Sun H."/>
            <person name="Tunlid A."/>
            <person name="Henrissat B."/>
            <person name="Grigoriev I.V."/>
            <person name="Hibbett D.S."/>
            <person name="Martin F."/>
        </authorList>
    </citation>
    <scope>NUCLEOTIDE SEQUENCE [LARGE SCALE GENOMIC DNA]</scope>
    <source>
        <strain evidence="3">Ve08.2h10</strain>
    </source>
</reference>
<reference evidence="2 3" key="1">
    <citation type="submission" date="2014-04" db="EMBL/GenBank/DDBJ databases">
        <authorList>
            <consortium name="DOE Joint Genome Institute"/>
            <person name="Kuo A."/>
            <person name="Kohler A."/>
            <person name="Jargeat P."/>
            <person name="Nagy L.G."/>
            <person name="Floudas D."/>
            <person name="Copeland A."/>
            <person name="Barry K.W."/>
            <person name="Cichocki N."/>
            <person name="Veneault-Fourrey C."/>
            <person name="LaButti K."/>
            <person name="Lindquist E.A."/>
            <person name="Lipzen A."/>
            <person name="Lundell T."/>
            <person name="Morin E."/>
            <person name="Murat C."/>
            <person name="Sun H."/>
            <person name="Tunlid A."/>
            <person name="Henrissat B."/>
            <person name="Grigoriev I.V."/>
            <person name="Hibbett D.S."/>
            <person name="Martin F."/>
            <person name="Nordberg H.P."/>
            <person name="Cantor M.N."/>
            <person name="Hua S.X."/>
        </authorList>
    </citation>
    <scope>NUCLEOTIDE SEQUENCE [LARGE SCALE GENOMIC DNA]</scope>
    <source>
        <strain evidence="2 3">Ve08.2h10</strain>
    </source>
</reference>
<accession>A0A0D0DF51</accession>
<sequence>MGSWSLGCIVPCGTWIERRKFQIHQILGRMLSCSPPSILQARLRLNEDAIWNFFNLGNVYLSYIAFNMVGMIGMGSHTPITYRVSDLMNSILAICGVSAYVLNILVHQ</sequence>
<feature type="transmembrane region" description="Helical" evidence="1">
    <location>
        <begin position="49"/>
        <end position="75"/>
    </location>
</feature>
<feature type="transmembrane region" description="Helical" evidence="1">
    <location>
        <begin position="87"/>
        <end position="106"/>
    </location>
</feature>
<dbReference type="InParanoid" id="A0A0D0DF51"/>
<keyword evidence="1" id="KW-0812">Transmembrane</keyword>
<dbReference type="Proteomes" id="UP000054538">
    <property type="component" value="Unassembled WGS sequence"/>
</dbReference>
<dbReference type="AlphaFoldDB" id="A0A0D0DF51"/>
<keyword evidence="1" id="KW-0472">Membrane</keyword>
<gene>
    <name evidence="2" type="ORF">PAXRUDRAFT_440766</name>
</gene>
<evidence type="ECO:0000256" key="1">
    <source>
        <dbReference type="SAM" id="Phobius"/>
    </source>
</evidence>